<protein>
    <submittedName>
        <fullName evidence="1">SCO2521 family protein</fullName>
    </submittedName>
</protein>
<sequence length="308" mass="33983">MVILGEVRTSLLHNSLPLPAKAVVDLLSLRPGRQVAATERPINRTLSADSLVGVDCVVASEPRTRARGIGTVASRAVVVGGLVAQASSRARLEWTAHTERKPWAHYARHRGTVEVLGKLSPEQAVAGFLMPVARPESLDLGAICQRTLTLVQGRPQLDHVTKLRTRPTTLRWTAVTDDDAPPSVHLRIEDETNRTVRLVLPSALVDEAARFCEDLAVHDWLYTTLGRIVEQAERDIARGADPMEVLGAALSLLVRMWMPGAHVPPALRELWQQLETTPGFTWSWGQQVAWVRDQVAMRTLTAWQDARA</sequence>
<proteinExistence type="predicted"/>
<evidence type="ECO:0000313" key="2">
    <source>
        <dbReference type="Proteomes" id="UP001596157"/>
    </source>
</evidence>
<name>A0ABW0EU65_9PSEU</name>
<dbReference type="RefSeq" id="WP_378249608.1">
    <property type="nucleotide sequence ID" value="NZ_JBHSKF010000012.1"/>
</dbReference>
<dbReference type="Proteomes" id="UP001596157">
    <property type="component" value="Unassembled WGS sequence"/>
</dbReference>
<comment type="caution">
    <text evidence="1">The sequence shown here is derived from an EMBL/GenBank/DDBJ whole genome shotgun (WGS) entry which is preliminary data.</text>
</comment>
<organism evidence="1 2">
    <name type="scientific">Actinokineospora guangxiensis</name>
    <dbReference type="NCBI Taxonomy" id="1490288"/>
    <lineage>
        <taxon>Bacteria</taxon>
        <taxon>Bacillati</taxon>
        <taxon>Actinomycetota</taxon>
        <taxon>Actinomycetes</taxon>
        <taxon>Pseudonocardiales</taxon>
        <taxon>Pseudonocardiaceae</taxon>
        <taxon>Actinokineospora</taxon>
    </lineage>
</organism>
<reference evidence="2" key="1">
    <citation type="journal article" date="2019" name="Int. J. Syst. Evol. Microbiol.">
        <title>The Global Catalogue of Microorganisms (GCM) 10K type strain sequencing project: providing services to taxonomists for standard genome sequencing and annotation.</title>
        <authorList>
            <consortium name="The Broad Institute Genomics Platform"/>
            <consortium name="The Broad Institute Genome Sequencing Center for Infectious Disease"/>
            <person name="Wu L."/>
            <person name="Ma J."/>
        </authorList>
    </citation>
    <scope>NUCLEOTIDE SEQUENCE [LARGE SCALE GENOMIC DNA]</scope>
    <source>
        <strain evidence="2">CCUG 59778</strain>
    </source>
</reference>
<dbReference type="NCBIfam" id="NF040565">
    <property type="entry name" value="SCO2521_fam"/>
    <property type="match status" value="1"/>
</dbReference>
<accession>A0ABW0EU65</accession>
<evidence type="ECO:0000313" key="1">
    <source>
        <dbReference type="EMBL" id="MFC5289756.1"/>
    </source>
</evidence>
<dbReference type="EMBL" id="JBHSKF010000012">
    <property type="protein sequence ID" value="MFC5289756.1"/>
    <property type="molecule type" value="Genomic_DNA"/>
</dbReference>
<keyword evidence="2" id="KW-1185">Reference proteome</keyword>
<dbReference type="InterPro" id="IPR049749">
    <property type="entry name" value="SCO2521-like"/>
</dbReference>
<gene>
    <name evidence="1" type="ORF">ACFPM7_22110</name>
</gene>